<feature type="binding site" evidence="5">
    <location>
        <begin position="8"/>
        <end position="15"/>
    </location>
    <ligand>
        <name>substrate</name>
    </ligand>
</feature>
<dbReference type="InterPro" id="IPR013078">
    <property type="entry name" value="His_Pase_superF_clade-1"/>
</dbReference>
<evidence type="ECO:0000256" key="1">
    <source>
        <dbReference type="ARBA" id="ARBA00006717"/>
    </source>
</evidence>
<keyword evidence="3" id="KW-0324">Glycolysis</keyword>
<feature type="non-terminal residue" evidence="6">
    <location>
        <position position="1"/>
    </location>
</feature>
<dbReference type="SUPFAM" id="SSF53254">
    <property type="entry name" value="Phosphoglycerate mutase-like"/>
    <property type="match status" value="1"/>
</dbReference>
<comment type="caution">
    <text evidence="6">The sequence shown here is derived from an EMBL/GenBank/DDBJ whole genome shotgun (WGS) entry which is preliminary data.</text>
</comment>
<dbReference type="InterPro" id="IPR005952">
    <property type="entry name" value="Phosphogly_mut1"/>
</dbReference>
<dbReference type="SMART" id="SM00855">
    <property type="entry name" value="PGAM"/>
    <property type="match status" value="1"/>
</dbReference>
<dbReference type="GO" id="GO:0006096">
    <property type="term" value="P:glycolytic process"/>
    <property type="evidence" value="ECO:0007669"/>
    <property type="project" value="UniProtKB-KW"/>
</dbReference>
<evidence type="ECO:0000313" key="7">
    <source>
        <dbReference type="Proteomes" id="UP000485058"/>
    </source>
</evidence>
<dbReference type="InterPro" id="IPR029033">
    <property type="entry name" value="His_PPase_superfam"/>
</dbReference>
<dbReference type="Pfam" id="PF00300">
    <property type="entry name" value="His_Phos_1"/>
    <property type="match status" value="1"/>
</dbReference>
<dbReference type="PANTHER" id="PTHR11931">
    <property type="entry name" value="PHOSPHOGLYCERATE MUTASE"/>
    <property type="match status" value="1"/>
</dbReference>
<organism evidence="6 7">
    <name type="scientific">Haematococcus lacustris</name>
    <name type="common">Green alga</name>
    <name type="synonym">Haematococcus pluvialis</name>
    <dbReference type="NCBI Taxonomy" id="44745"/>
    <lineage>
        <taxon>Eukaryota</taxon>
        <taxon>Viridiplantae</taxon>
        <taxon>Chlorophyta</taxon>
        <taxon>core chlorophytes</taxon>
        <taxon>Chlorophyceae</taxon>
        <taxon>CS clade</taxon>
        <taxon>Chlamydomonadales</taxon>
        <taxon>Haematococcaceae</taxon>
        <taxon>Haematococcus</taxon>
    </lineage>
</organism>
<comment type="similarity">
    <text evidence="1">Belongs to the phosphoglycerate mutase family. BPG-dependent PGAM subfamily.</text>
</comment>
<protein>
    <recommendedName>
        <fullName evidence="2">phosphoglycerate mutase (2,3-diphosphoglycerate-dependent)</fullName>
        <ecNumber evidence="2">5.4.2.11</ecNumber>
    </recommendedName>
</protein>
<sequence length="55" mass="6010">MVELVLIRHGESEWNKLGLFTGWTDVGLSPAGALQAQRAGNILRAHGVTFDLVYT</sequence>
<dbReference type="PROSITE" id="PS00175">
    <property type="entry name" value="PG_MUTASE"/>
    <property type="match status" value="1"/>
</dbReference>
<accession>A0A6A0AA64</accession>
<proteinExistence type="inferred from homology"/>
<dbReference type="Gene3D" id="3.40.50.1240">
    <property type="entry name" value="Phosphoglycerate mutase-like"/>
    <property type="match status" value="1"/>
</dbReference>
<dbReference type="EC" id="5.4.2.11" evidence="2"/>
<dbReference type="GO" id="GO:0004619">
    <property type="term" value="F:phosphoglycerate mutase activity"/>
    <property type="evidence" value="ECO:0007669"/>
    <property type="project" value="UniProtKB-EC"/>
</dbReference>
<dbReference type="Proteomes" id="UP000485058">
    <property type="component" value="Unassembled WGS sequence"/>
</dbReference>
<gene>
    <name evidence="6" type="ORF">HaLaN_27474</name>
</gene>
<dbReference type="EMBL" id="BLLF01004093">
    <property type="protein sequence ID" value="GFH28907.1"/>
    <property type="molecule type" value="Genomic_DNA"/>
</dbReference>
<evidence type="ECO:0000256" key="2">
    <source>
        <dbReference type="ARBA" id="ARBA00012028"/>
    </source>
</evidence>
<evidence type="ECO:0000313" key="6">
    <source>
        <dbReference type="EMBL" id="GFH28907.1"/>
    </source>
</evidence>
<keyword evidence="7" id="KW-1185">Reference proteome</keyword>
<evidence type="ECO:0000256" key="5">
    <source>
        <dbReference type="PIRSR" id="PIRSR613078-2"/>
    </source>
</evidence>
<feature type="binding site" evidence="5">
    <location>
        <begin position="21"/>
        <end position="22"/>
    </location>
    <ligand>
        <name>substrate</name>
    </ligand>
</feature>
<keyword evidence="4" id="KW-0413">Isomerase</keyword>
<dbReference type="InterPro" id="IPR001345">
    <property type="entry name" value="PG/BPGM_mutase_AS"/>
</dbReference>
<dbReference type="CDD" id="cd07067">
    <property type="entry name" value="HP_PGM_like"/>
    <property type="match status" value="1"/>
</dbReference>
<evidence type="ECO:0000256" key="3">
    <source>
        <dbReference type="ARBA" id="ARBA00023152"/>
    </source>
</evidence>
<reference evidence="6 7" key="1">
    <citation type="submission" date="2020-02" db="EMBL/GenBank/DDBJ databases">
        <title>Draft genome sequence of Haematococcus lacustris strain NIES-144.</title>
        <authorList>
            <person name="Morimoto D."/>
            <person name="Nakagawa S."/>
            <person name="Yoshida T."/>
            <person name="Sawayama S."/>
        </authorList>
    </citation>
    <scope>NUCLEOTIDE SEQUENCE [LARGE SCALE GENOMIC DNA]</scope>
    <source>
        <strain evidence="6 7">NIES-144</strain>
    </source>
</reference>
<dbReference type="AlphaFoldDB" id="A0A6A0AA64"/>
<name>A0A6A0AA64_HAELA</name>
<evidence type="ECO:0000256" key="4">
    <source>
        <dbReference type="ARBA" id="ARBA00023235"/>
    </source>
</evidence>